<name>A0A7J7CS48_TRIWF</name>
<dbReference type="PRINTS" id="PR01573">
    <property type="entry name" value="SUPERTUBBY"/>
</dbReference>
<dbReference type="SUPFAM" id="SSF54518">
    <property type="entry name" value="Tubby C-terminal domain-like"/>
    <property type="match status" value="1"/>
</dbReference>
<feature type="domain" description="F-box" evidence="3">
    <location>
        <begin position="37"/>
        <end position="81"/>
    </location>
</feature>
<sequence>MSIMSIMRSRSCRAGHDGGSTAESARKGNQEDQRSFWANMPQEMLREVLVRIEASESCWPPRKSVVACAGVCRSWRHIVKGLAKVPEISGKLTFPISLKQPGPRDLLIRCFIKRYRSSQTHYLYLGLTNALTDDGKFLLAARKNRRPTCSDYIISLDADDMSKGSSTYVGKLRSNFLGTKFTVYDAQPPHAGAKMKKSSSTKLLNSKQVSPRVPAGNYPVAHISYELNMLGARGYSFSTLRFLNRLICNVIQVKGAALPVIAITDSQASPRC</sequence>
<protein>
    <submittedName>
        <fullName evidence="5">Putative phosphoric diester hydrolase</fullName>
    </submittedName>
</protein>
<proteinExistence type="inferred from homology"/>
<dbReference type="AlphaFoldDB" id="A0A7J7CS48"/>
<comment type="similarity">
    <text evidence="1">Belongs to the TUB family.</text>
</comment>
<keyword evidence="5" id="KW-0378">Hydrolase</keyword>
<dbReference type="InterPro" id="IPR000007">
    <property type="entry name" value="Tubby_C"/>
</dbReference>
<dbReference type="EMBL" id="JAAARO010000014">
    <property type="protein sequence ID" value="KAF5736925.1"/>
    <property type="molecule type" value="Genomic_DNA"/>
</dbReference>
<dbReference type="Pfam" id="PF01167">
    <property type="entry name" value="Tub"/>
    <property type="match status" value="1"/>
</dbReference>
<comment type="caution">
    <text evidence="5">The sequence shown here is derived from an EMBL/GenBank/DDBJ whole genome shotgun (WGS) entry which is preliminary data.</text>
</comment>
<evidence type="ECO:0000313" key="5">
    <source>
        <dbReference type="EMBL" id="KAF5736925.1"/>
    </source>
</evidence>
<dbReference type="GO" id="GO:0016787">
    <property type="term" value="F:hydrolase activity"/>
    <property type="evidence" value="ECO:0007669"/>
    <property type="project" value="UniProtKB-KW"/>
</dbReference>
<evidence type="ECO:0000313" key="6">
    <source>
        <dbReference type="Proteomes" id="UP000593562"/>
    </source>
</evidence>
<dbReference type="InterPro" id="IPR001810">
    <property type="entry name" value="F-box_dom"/>
</dbReference>
<dbReference type="Proteomes" id="UP000593562">
    <property type="component" value="Unassembled WGS sequence"/>
</dbReference>
<dbReference type="SUPFAM" id="SSF81383">
    <property type="entry name" value="F-box domain"/>
    <property type="match status" value="1"/>
</dbReference>
<dbReference type="PANTHER" id="PTHR16517">
    <property type="entry name" value="TUBBY-RELATED"/>
    <property type="match status" value="1"/>
</dbReference>
<gene>
    <name evidence="5" type="ORF">HS088_TW14G01080</name>
</gene>
<organism evidence="5 6">
    <name type="scientific">Tripterygium wilfordii</name>
    <name type="common">Thunder God vine</name>
    <dbReference type="NCBI Taxonomy" id="458696"/>
    <lineage>
        <taxon>Eukaryota</taxon>
        <taxon>Viridiplantae</taxon>
        <taxon>Streptophyta</taxon>
        <taxon>Embryophyta</taxon>
        <taxon>Tracheophyta</taxon>
        <taxon>Spermatophyta</taxon>
        <taxon>Magnoliopsida</taxon>
        <taxon>eudicotyledons</taxon>
        <taxon>Gunneridae</taxon>
        <taxon>Pentapetalae</taxon>
        <taxon>rosids</taxon>
        <taxon>fabids</taxon>
        <taxon>Celastrales</taxon>
        <taxon>Celastraceae</taxon>
        <taxon>Tripterygium</taxon>
    </lineage>
</organism>
<accession>A0A7J7CS48</accession>
<dbReference type="CDD" id="cd22153">
    <property type="entry name" value="F-box_AtTLP-like"/>
    <property type="match status" value="1"/>
</dbReference>
<evidence type="ECO:0000259" key="3">
    <source>
        <dbReference type="Pfam" id="PF00646"/>
    </source>
</evidence>
<dbReference type="InterPro" id="IPR025659">
    <property type="entry name" value="Tubby-like_C"/>
</dbReference>
<dbReference type="InParanoid" id="A0A7J7CS48"/>
<evidence type="ECO:0000256" key="2">
    <source>
        <dbReference type="SAM" id="MobiDB-lite"/>
    </source>
</evidence>
<feature type="region of interest" description="Disordered" evidence="2">
    <location>
        <begin position="1"/>
        <end position="32"/>
    </location>
</feature>
<dbReference type="InterPro" id="IPR036047">
    <property type="entry name" value="F-box-like_dom_sf"/>
</dbReference>
<evidence type="ECO:0000256" key="1">
    <source>
        <dbReference type="ARBA" id="ARBA00007129"/>
    </source>
</evidence>
<evidence type="ECO:0000259" key="4">
    <source>
        <dbReference type="Pfam" id="PF01167"/>
    </source>
</evidence>
<reference evidence="5 6" key="1">
    <citation type="journal article" date="2020" name="Nat. Commun.">
        <title>Genome of Tripterygium wilfordii and identification of cytochrome P450 involved in triptolide biosynthesis.</title>
        <authorList>
            <person name="Tu L."/>
            <person name="Su P."/>
            <person name="Zhang Z."/>
            <person name="Gao L."/>
            <person name="Wang J."/>
            <person name="Hu T."/>
            <person name="Zhou J."/>
            <person name="Zhang Y."/>
            <person name="Zhao Y."/>
            <person name="Liu Y."/>
            <person name="Song Y."/>
            <person name="Tong Y."/>
            <person name="Lu Y."/>
            <person name="Yang J."/>
            <person name="Xu C."/>
            <person name="Jia M."/>
            <person name="Peters R.J."/>
            <person name="Huang L."/>
            <person name="Gao W."/>
        </authorList>
    </citation>
    <scope>NUCLEOTIDE SEQUENCE [LARGE SCALE GENOMIC DNA]</scope>
    <source>
        <strain evidence="6">cv. XIE 37</strain>
        <tissue evidence="5">Leaf</tissue>
    </source>
</reference>
<dbReference type="Gene3D" id="3.20.90.10">
    <property type="entry name" value="Tubby Protein, Chain A"/>
    <property type="match status" value="1"/>
</dbReference>
<feature type="domain" description="Tubby C-terminal" evidence="4">
    <location>
        <begin position="98"/>
        <end position="234"/>
    </location>
</feature>
<dbReference type="PANTHER" id="PTHR16517:SF158">
    <property type="entry name" value="TUBBY-LIKE F-BOX PROTEIN 9"/>
    <property type="match status" value="1"/>
</dbReference>
<dbReference type="Pfam" id="PF00646">
    <property type="entry name" value="F-box"/>
    <property type="match status" value="1"/>
</dbReference>
<keyword evidence="6" id="KW-1185">Reference proteome</keyword>